<sequence length="59" mass="6349">MKAPAKNITVKTVPGNEASGPSPMAALRDHVRRQPDTGDDGLTGQTEDQQDRPRPGEPR</sequence>
<name>A0A8J3UJN0_9ACTN</name>
<protein>
    <submittedName>
        <fullName evidence="2">Uncharacterized protein</fullName>
    </submittedName>
</protein>
<dbReference type="Proteomes" id="UP000622547">
    <property type="component" value="Unassembled WGS sequence"/>
</dbReference>
<dbReference type="EMBL" id="BOOP01000022">
    <property type="protein sequence ID" value="GII40005.1"/>
    <property type="molecule type" value="Genomic_DNA"/>
</dbReference>
<keyword evidence="3" id="KW-1185">Reference proteome</keyword>
<gene>
    <name evidence="2" type="ORF">Pph01_50080</name>
</gene>
<feature type="compositionally biased region" description="Basic and acidic residues" evidence="1">
    <location>
        <begin position="49"/>
        <end position="59"/>
    </location>
</feature>
<proteinExistence type="predicted"/>
<accession>A0A8J3UJN0</accession>
<feature type="region of interest" description="Disordered" evidence="1">
    <location>
        <begin position="1"/>
        <end position="59"/>
    </location>
</feature>
<reference evidence="2 3" key="1">
    <citation type="submission" date="2021-01" db="EMBL/GenBank/DDBJ databases">
        <title>Whole genome shotgun sequence of Planotetraspora phitsanulokensis NBRC 104273.</title>
        <authorList>
            <person name="Komaki H."/>
            <person name="Tamura T."/>
        </authorList>
    </citation>
    <scope>NUCLEOTIDE SEQUENCE [LARGE SCALE GENOMIC DNA]</scope>
    <source>
        <strain evidence="2 3">NBRC 104273</strain>
    </source>
</reference>
<evidence type="ECO:0000256" key="1">
    <source>
        <dbReference type="SAM" id="MobiDB-lite"/>
    </source>
</evidence>
<evidence type="ECO:0000313" key="3">
    <source>
        <dbReference type="Proteomes" id="UP000622547"/>
    </source>
</evidence>
<comment type="caution">
    <text evidence="2">The sequence shown here is derived from an EMBL/GenBank/DDBJ whole genome shotgun (WGS) entry which is preliminary data.</text>
</comment>
<evidence type="ECO:0000313" key="2">
    <source>
        <dbReference type="EMBL" id="GII40005.1"/>
    </source>
</evidence>
<feature type="compositionally biased region" description="Basic and acidic residues" evidence="1">
    <location>
        <begin position="27"/>
        <end position="36"/>
    </location>
</feature>
<dbReference type="AlphaFoldDB" id="A0A8J3UJN0"/>
<organism evidence="2 3">
    <name type="scientific">Planotetraspora phitsanulokensis</name>
    <dbReference type="NCBI Taxonomy" id="575192"/>
    <lineage>
        <taxon>Bacteria</taxon>
        <taxon>Bacillati</taxon>
        <taxon>Actinomycetota</taxon>
        <taxon>Actinomycetes</taxon>
        <taxon>Streptosporangiales</taxon>
        <taxon>Streptosporangiaceae</taxon>
        <taxon>Planotetraspora</taxon>
    </lineage>
</organism>